<dbReference type="EMBL" id="PVNG01000054">
    <property type="protein sequence ID" value="PRX43765.1"/>
    <property type="molecule type" value="Genomic_DNA"/>
</dbReference>
<gene>
    <name evidence="1" type="ORF">B0I32_1541</name>
</gene>
<reference evidence="1 2" key="1">
    <citation type="submission" date="2018-03" db="EMBL/GenBank/DDBJ databases">
        <title>Genomic Encyclopedia of Type Strains, Phase III (KMG-III): the genomes of soil and plant-associated and newly described type strains.</title>
        <authorList>
            <person name="Whitman W."/>
        </authorList>
    </citation>
    <scope>NUCLEOTIDE SEQUENCE [LARGE SCALE GENOMIC DNA]</scope>
    <source>
        <strain evidence="1 2">CGMCC 4.7104</strain>
    </source>
</reference>
<evidence type="ECO:0000313" key="1">
    <source>
        <dbReference type="EMBL" id="PRX43765.1"/>
    </source>
</evidence>
<organism evidence="1 2">
    <name type="scientific">Nonomuraea fuscirosea</name>
    <dbReference type="NCBI Taxonomy" id="1291556"/>
    <lineage>
        <taxon>Bacteria</taxon>
        <taxon>Bacillati</taxon>
        <taxon>Actinomycetota</taxon>
        <taxon>Actinomycetes</taxon>
        <taxon>Streptosporangiales</taxon>
        <taxon>Streptosporangiaceae</taxon>
        <taxon>Nonomuraea</taxon>
    </lineage>
</organism>
<dbReference type="Proteomes" id="UP000238312">
    <property type="component" value="Unassembled WGS sequence"/>
</dbReference>
<name>A0A2T0LLG3_9ACTN</name>
<accession>A0A2T0LLG3</accession>
<proteinExistence type="predicted"/>
<sequence length="25" mass="2924">MLTAFTRAFRTPDLRKKLLFTLGII</sequence>
<keyword evidence="2" id="KW-1185">Reference proteome</keyword>
<feature type="non-terminal residue" evidence="1">
    <location>
        <position position="25"/>
    </location>
</feature>
<evidence type="ECO:0000313" key="2">
    <source>
        <dbReference type="Proteomes" id="UP000238312"/>
    </source>
</evidence>
<protein>
    <submittedName>
        <fullName evidence="1">Uncharacterized protein</fullName>
    </submittedName>
</protein>
<dbReference type="AlphaFoldDB" id="A0A2T0LLG3"/>
<comment type="caution">
    <text evidence="1">The sequence shown here is derived from an EMBL/GenBank/DDBJ whole genome shotgun (WGS) entry which is preliminary data.</text>
</comment>